<name>A0A2I0J3F5_PUNGR</name>
<dbReference type="EMBL" id="PGOL01002114">
    <property type="protein sequence ID" value="PKI50470.1"/>
    <property type="molecule type" value="Genomic_DNA"/>
</dbReference>
<proteinExistence type="predicted"/>
<comment type="caution">
    <text evidence="1">The sequence shown here is derived from an EMBL/GenBank/DDBJ whole genome shotgun (WGS) entry which is preliminary data.</text>
</comment>
<reference evidence="1 2" key="1">
    <citation type="submission" date="2017-11" db="EMBL/GenBank/DDBJ databases">
        <title>De-novo sequencing of pomegranate (Punica granatum L.) genome.</title>
        <authorList>
            <person name="Akparov Z."/>
            <person name="Amiraslanov A."/>
            <person name="Hajiyeva S."/>
            <person name="Abbasov M."/>
            <person name="Kaur K."/>
            <person name="Hamwieh A."/>
            <person name="Solovyev V."/>
            <person name="Salamov A."/>
            <person name="Braich B."/>
            <person name="Kosarev P."/>
            <person name="Mahmoud A."/>
            <person name="Hajiyev E."/>
            <person name="Babayeva S."/>
            <person name="Izzatullayeva V."/>
            <person name="Mammadov A."/>
            <person name="Mammadov A."/>
            <person name="Sharifova S."/>
            <person name="Ojaghi J."/>
            <person name="Eynullazada K."/>
            <person name="Bayramov B."/>
            <person name="Abdulazimova A."/>
            <person name="Shahmuradov I."/>
        </authorList>
    </citation>
    <scope>NUCLEOTIDE SEQUENCE [LARGE SCALE GENOMIC DNA]</scope>
    <source>
        <strain evidence="2">cv. AG2017</strain>
        <tissue evidence="1">Leaf</tissue>
    </source>
</reference>
<organism evidence="1 2">
    <name type="scientific">Punica granatum</name>
    <name type="common">Pomegranate</name>
    <dbReference type="NCBI Taxonomy" id="22663"/>
    <lineage>
        <taxon>Eukaryota</taxon>
        <taxon>Viridiplantae</taxon>
        <taxon>Streptophyta</taxon>
        <taxon>Embryophyta</taxon>
        <taxon>Tracheophyta</taxon>
        <taxon>Spermatophyta</taxon>
        <taxon>Magnoliopsida</taxon>
        <taxon>eudicotyledons</taxon>
        <taxon>Gunneridae</taxon>
        <taxon>Pentapetalae</taxon>
        <taxon>rosids</taxon>
        <taxon>malvids</taxon>
        <taxon>Myrtales</taxon>
        <taxon>Lythraceae</taxon>
        <taxon>Punica</taxon>
    </lineage>
</organism>
<dbReference type="Proteomes" id="UP000233551">
    <property type="component" value="Unassembled WGS sequence"/>
</dbReference>
<gene>
    <name evidence="1" type="ORF">CRG98_029153</name>
</gene>
<evidence type="ECO:0000313" key="2">
    <source>
        <dbReference type="Proteomes" id="UP000233551"/>
    </source>
</evidence>
<evidence type="ECO:0000313" key="1">
    <source>
        <dbReference type="EMBL" id="PKI50470.1"/>
    </source>
</evidence>
<accession>A0A2I0J3F5</accession>
<sequence length="123" mass="13262">MGGDDRSGGGVRKTEMLPSIGVLPQLKELEVERMDAICAVGPEFYGNTAKPFPALETLLFINIVTQNMVLGVIQAQWLEVTEKVHQKGIINSKSYLPVLPYPRSKLGVTAHALADNVSAALTS</sequence>
<dbReference type="AlphaFoldDB" id="A0A2I0J3F5"/>
<protein>
    <submittedName>
        <fullName evidence="1">Uncharacterized protein</fullName>
    </submittedName>
</protein>
<keyword evidence="2" id="KW-1185">Reference proteome</keyword>